<evidence type="ECO:0000259" key="2">
    <source>
        <dbReference type="PROSITE" id="PS50829"/>
    </source>
</evidence>
<dbReference type="SMART" id="SM00444">
    <property type="entry name" value="GYF"/>
    <property type="match status" value="1"/>
</dbReference>
<feature type="region of interest" description="Disordered" evidence="1">
    <location>
        <begin position="861"/>
        <end position="964"/>
    </location>
</feature>
<feature type="compositionally biased region" description="Basic and acidic residues" evidence="1">
    <location>
        <begin position="54"/>
        <end position="70"/>
    </location>
</feature>
<feature type="compositionally biased region" description="Polar residues" evidence="1">
    <location>
        <begin position="703"/>
        <end position="729"/>
    </location>
</feature>
<feature type="region of interest" description="Disordered" evidence="1">
    <location>
        <begin position="403"/>
        <end position="470"/>
    </location>
</feature>
<feature type="compositionally biased region" description="Polar residues" evidence="1">
    <location>
        <begin position="660"/>
        <end position="676"/>
    </location>
</feature>
<feature type="region of interest" description="Disordered" evidence="1">
    <location>
        <begin position="620"/>
        <end position="743"/>
    </location>
</feature>
<dbReference type="EMBL" id="MU150332">
    <property type="protein sequence ID" value="KAF9458750.1"/>
    <property type="molecule type" value="Genomic_DNA"/>
</dbReference>
<keyword evidence="4" id="KW-1185">Reference proteome</keyword>
<feature type="compositionally biased region" description="Low complexity" evidence="1">
    <location>
        <begin position="185"/>
        <end position="197"/>
    </location>
</feature>
<dbReference type="Pfam" id="PF02213">
    <property type="entry name" value="GYF"/>
    <property type="match status" value="1"/>
</dbReference>
<feature type="region of interest" description="Disordered" evidence="1">
    <location>
        <begin position="1"/>
        <end position="70"/>
    </location>
</feature>
<feature type="compositionally biased region" description="Polar residues" evidence="1">
    <location>
        <begin position="1038"/>
        <end position="1048"/>
    </location>
</feature>
<feature type="region of interest" description="Disordered" evidence="1">
    <location>
        <begin position="799"/>
        <end position="831"/>
    </location>
</feature>
<dbReference type="GO" id="GO:0005829">
    <property type="term" value="C:cytosol"/>
    <property type="evidence" value="ECO:0007669"/>
    <property type="project" value="TreeGrafter"/>
</dbReference>
<feature type="compositionally biased region" description="Polar residues" evidence="1">
    <location>
        <begin position="643"/>
        <end position="652"/>
    </location>
</feature>
<dbReference type="Gene3D" id="3.30.1490.40">
    <property type="match status" value="1"/>
</dbReference>
<dbReference type="OrthoDB" id="6415790at2759"/>
<name>A0A9P5XZZ6_9AGAR</name>
<dbReference type="SUPFAM" id="SSF55277">
    <property type="entry name" value="GYF domain"/>
    <property type="match status" value="1"/>
</dbReference>
<protein>
    <recommendedName>
        <fullName evidence="2">GYF domain-containing protein</fullName>
    </recommendedName>
</protein>
<dbReference type="InterPro" id="IPR035445">
    <property type="entry name" value="GYF-like_dom_sf"/>
</dbReference>
<feature type="compositionally biased region" description="Polar residues" evidence="1">
    <location>
        <begin position="799"/>
        <end position="810"/>
    </location>
</feature>
<feature type="compositionally biased region" description="Low complexity" evidence="1">
    <location>
        <begin position="935"/>
        <end position="944"/>
    </location>
</feature>
<gene>
    <name evidence="3" type="ORF">BDZ94DRAFT_1269950</name>
</gene>
<evidence type="ECO:0000313" key="4">
    <source>
        <dbReference type="Proteomes" id="UP000807353"/>
    </source>
</evidence>
<dbReference type="PANTHER" id="PTHR14445">
    <property type="entry name" value="GRB10 INTERACTING GYF PROTEIN"/>
    <property type="match status" value="1"/>
</dbReference>
<dbReference type="CDD" id="cd00072">
    <property type="entry name" value="GYF"/>
    <property type="match status" value="1"/>
</dbReference>
<feature type="compositionally biased region" description="Basic and acidic residues" evidence="1">
    <location>
        <begin position="160"/>
        <end position="173"/>
    </location>
</feature>
<feature type="compositionally biased region" description="Low complexity" evidence="1">
    <location>
        <begin position="1011"/>
        <end position="1021"/>
    </location>
</feature>
<feature type="compositionally biased region" description="Basic and acidic residues" evidence="1">
    <location>
        <begin position="861"/>
        <end position="883"/>
    </location>
</feature>
<accession>A0A9P5XZZ6</accession>
<dbReference type="InterPro" id="IPR051640">
    <property type="entry name" value="GRB10-interact_GYF"/>
</dbReference>
<feature type="compositionally biased region" description="Low complexity" evidence="1">
    <location>
        <begin position="435"/>
        <end position="448"/>
    </location>
</feature>
<dbReference type="PANTHER" id="PTHR14445:SF36">
    <property type="entry name" value="FI03272P-RELATED"/>
    <property type="match status" value="1"/>
</dbReference>
<feature type="compositionally biased region" description="Basic and acidic residues" evidence="1">
    <location>
        <begin position="946"/>
        <end position="957"/>
    </location>
</feature>
<dbReference type="Proteomes" id="UP000807353">
    <property type="component" value="Unassembled WGS sequence"/>
</dbReference>
<feature type="compositionally biased region" description="Polar residues" evidence="1">
    <location>
        <begin position="989"/>
        <end position="1003"/>
    </location>
</feature>
<dbReference type="InterPro" id="IPR003169">
    <property type="entry name" value="GYF"/>
</dbReference>
<sequence length="1179" mass="126535">MSTTTMHFGPEWMRTKHQTSSRPQQPPSPPPSGVSVSGASTYSALVSPAPLVQPERRDEAHPFRYSKEDLLRIYKEGSGKGGLGLEVERWEGVVREAGSEPVGLRDMSDSEKKLFAGPLNSDLRRRQSTDYLSPLSTQSLGTDRTRLNHNSPASGTSSPLRERFGALRRRDSNTDQPTLTIPRKQSLSSLQPPLMSPRDIALPSPRTRVGYTPNFDGVLNNGESWVARRRASEASLKSSAGASRDPGDQVIDSKAPEIQEEEEESSLTSRKGNRDESGSLSGGSAFKSDGAAFQDNLNIGADMSHSYNQPVYEQMSNGPPPGIPDLASIEWSYKDPQGQIQGPFRADLMQKWFDEGYFTPDLPMKRTHLDTQWTSVEELILRSGRGKMFMTLPAPVLPPGLSNRTESPNFVPDQHLFNGPYQPAPLRNLRSSTLDSFGSNPSDSPSSSLGAGRFGDTSPDPNAFGGRGYYGDPSGGGRVASFTALPDPASAFAGRRVFNEAPMDTAGGMRGPAGYGNTGNRGPIDNYSFNRAYSPGQGTWNAPHSGFDTPNINRNSADPTYAPHFSSIPTDSFSNLHRSQDSVFGETSYQPPVDYNSYNGLNGGSPALTQHYSHSPTIQFPTQQLQQPPPPSSTYGQHGIISDTMTNNSQPIDQIPHLGSTPSPSLWNNQLSTTRRSGPFEVSHPTAANTIIAQPSVDASPWGRTSQPSRPESRVNESSSPWATSQSANEEIWNEEPGPSSLTFSNVGQHNQQQQQLSPIDRTANVVDVLDEPSSPAAEPSPIVHPDVAPKVTITPQAKSKVKNTTQANQAVAPKPTPPVPASPVVTDPSSTLVAPKPAWAIEDEVKKSKPSGVSISLREIQEAEVKKSEARKAAEREKERVARNAAPTGDVKDDTQPFIASWGLPTSQAGSRGSAPTPKETATPLNSGTPPVWTTAAKTSTAKKTMKEIQEEEERRKKTATKEITTVAARRAYAETTTKAATPPVQGSAWTTVGPSGKTTTAPAPARPMVTPSTSTTSVSGSARVNGSAAGVRPISASPTVKATSVPSHPRVDDPVSPSHDFLKWLSEALKGLNSSVNVEEIMSMLLSFPMDPDLSTVELISELIYASSTTLDGRRFAAEFISKRKTDALSRPKGTGAAGRATAKPISIADVVKATPKPAQPEWGFKVVNKKKKGGRA</sequence>
<feature type="region of interest" description="Disordered" evidence="1">
    <location>
        <begin position="235"/>
        <end position="287"/>
    </location>
</feature>
<dbReference type="AlphaFoldDB" id="A0A9P5XZZ6"/>
<comment type="caution">
    <text evidence="3">The sequence shown here is derived from an EMBL/GenBank/DDBJ whole genome shotgun (WGS) entry which is preliminary data.</text>
</comment>
<feature type="domain" description="GYF" evidence="2">
    <location>
        <begin position="328"/>
        <end position="384"/>
    </location>
</feature>
<organism evidence="3 4">
    <name type="scientific">Collybia nuda</name>
    <dbReference type="NCBI Taxonomy" id="64659"/>
    <lineage>
        <taxon>Eukaryota</taxon>
        <taxon>Fungi</taxon>
        <taxon>Dikarya</taxon>
        <taxon>Basidiomycota</taxon>
        <taxon>Agaricomycotina</taxon>
        <taxon>Agaricomycetes</taxon>
        <taxon>Agaricomycetidae</taxon>
        <taxon>Agaricales</taxon>
        <taxon>Tricholomatineae</taxon>
        <taxon>Clitocybaceae</taxon>
        <taxon>Collybia</taxon>
    </lineage>
</organism>
<reference evidence="3" key="1">
    <citation type="submission" date="2020-11" db="EMBL/GenBank/DDBJ databases">
        <authorList>
            <consortium name="DOE Joint Genome Institute"/>
            <person name="Ahrendt S."/>
            <person name="Riley R."/>
            <person name="Andreopoulos W."/>
            <person name="Labutti K."/>
            <person name="Pangilinan J."/>
            <person name="Ruiz-Duenas F.J."/>
            <person name="Barrasa J.M."/>
            <person name="Sanchez-Garcia M."/>
            <person name="Camarero S."/>
            <person name="Miyauchi S."/>
            <person name="Serrano A."/>
            <person name="Linde D."/>
            <person name="Babiker R."/>
            <person name="Drula E."/>
            <person name="Ayuso-Fernandez I."/>
            <person name="Pacheco R."/>
            <person name="Padilla G."/>
            <person name="Ferreira P."/>
            <person name="Barriuso J."/>
            <person name="Kellner H."/>
            <person name="Castanera R."/>
            <person name="Alfaro M."/>
            <person name="Ramirez L."/>
            <person name="Pisabarro A.G."/>
            <person name="Kuo A."/>
            <person name="Tritt A."/>
            <person name="Lipzen A."/>
            <person name="He G."/>
            <person name="Yan M."/>
            <person name="Ng V."/>
            <person name="Cullen D."/>
            <person name="Martin F."/>
            <person name="Rosso M.-N."/>
            <person name="Henrissat B."/>
            <person name="Hibbett D."/>
            <person name="Martinez A.T."/>
            <person name="Grigoriev I.V."/>
        </authorList>
    </citation>
    <scope>NUCLEOTIDE SEQUENCE</scope>
    <source>
        <strain evidence="3">CBS 247.69</strain>
    </source>
</reference>
<feature type="region of interest" description="Disordered" evidence="1">
    <location>
        <begin position="96"/>
        <end position="220"/>
    </location>
</feature>
<feature type="compositionally biased region" description="Polar residues" evidence="1">
    <location>
        <begin position="129"/>
        <end position="159"/>
    </location>
</feature>
<dbReference type="PROSITE" id="PS50829">
    <property type="entry name" value="GYF"/>
    <property type="match status" value="1"/>
</dbReference>
<proteinExistence type="predicted"/>
<evidence type="ECO:0000256" key="1">
    <source>
        <dbReference type="SAM" id="MobiDB-lite"/>
    </source>
</evidence>
<evidence type="ECO:0000313" key="3">
    <source>
        <dbReference type="EMBL" id="KAF9458750.1"/>
    </source>
</evidence>
<feature type="region of interest" description="Disordered" evidence="1">
    <location>
        <begin position="976"/>
        <end position="1056"/>
    </location>
</feature>